<evidence type="ECO:0000259" key="2">
    <source>
        <dbReference type="Pfam" id="PF07075"/>
    </source>
</evidence>
<reference evidence="4 5" key="2">
    <citation type="submission" date="2016-06" db="EMBL/GenBank/DDBJ databases">
        <title>Pedobacter psychrophilus sp. nov., isolated from Antarctic fragmentary rock.</title>
        <authorList>
            <person name="Svec P."/>
        </authorList>
    </citation>
    <scope>NUCLEOTIDE SEQUENCE [LARGE SCALE GENOMIC DNA]</scope>
    <source>
        <strain evidence="4 5">CCM 8644</strain>
    </source>
</reference>
<comment type="caution">
    <text evidence="4">The sequence shown here is derived from an EMBL/GenBank/DDBJ whole genome shotgun (WGS) entry which is preliminary data.</text>
</comment>
<dbReference type="PANTHER" id="PTHR42915:SF1">
    <property type="entry name" value="PEPTIDOGLYCAN BETA-N-ACETYLMURAMIDASE NAMZ"/>
    <property type="match status" value="1"/>
</dbReference>
<accession>A0A179DFR8</accession>
<sequence>MINLKFNVFFLLTMPLLIACNGCNTVKIETPKSNKEATSVKYIETKILTGADQAQKYLSILKGKKVGLVINQTAEINSVNLADTLKSLGINIEAIFGPEHGFRGNADAGEKVGNYVDKQTGIPVISLYGAKSAPSKEDLKNIDLMVFDIQDVGARFYTYTITMAKIMQACADNDIPLMILDRPNPNGDLIDGPILNPDFKSGVGMHPIPISHGLTIAEFAQMINGEGWLNGSKKCKLVIVKNANYKHSDEYILPVKPSPNLPNNLSIYLYPSLCLFEGTVLSQGRGTLFPFQVLGHPLLKGKYDFSFTPKSIDGMSKNPPLENQLCYGIDFRKMDLEKIRNEKQLNIKLLLDVYKSYPDKEHFFNPFFDKLVGNDALMQQIKDGKTEKEIRDSWQPALNDYKLKRKNYLLYN</sequence>
<dbReference type="Proteomes" id="UP000078459">
    <property type="component" value="Unassembled WGS sequence"/>
</dbReference>
<gene>
    <name evidence="4" type="ORF">A5893_10045</name>
</gene>
<organism evidence="4 5">
    <name type="scientific">Pedobacter psychrophilus</name>
    <dbReference type="NCBI Taxonomy" id="1826909"/>
    <lineage>
        <taxon>Bacteria</taxon>
        <taxon>Pseudomonadati</taxon>
        <taxon>Bacteroidota</taxon>
        <taxon>Sphingobacteriia</taxon>
        <taxon>Sphingobacteriales</taxon>
        <taxon>Sphingobacteriaceae</taxon>
        <taxon>Pedobacter</taxon>
    </lineage>
</organism>
<dbReference type="EMBL" id="LWHJ01000027">
    <property type="protein sequence ID" value="OAQ39897.1"/>
    <property type="molecule type" value="Genomic_DNA"/>
</dbReference>
<evidence type="ECO:0008006" key="6">
    <source>
        <dbReference type="Google" id="ProtNLM"/>
    </source>
</evidence>
<name>A0A179DFR8_9SPHI</name>
<feature type="domain" description="Peptidoglycan beta-N-acetylmuramidase NamZ N-terminal" evidence="2">
    <location>
        <begin position="66"/>
        <end position="263"/>
    </location>
</feature>
<dbReference type="Gene3D" id="3.90.1150.140">
    <property type="match status" value="1"/>
</dbReference>
<dbReference type="Gene3D" id="3.40.50.12170">
    <property type="entry name" value="Uncharacterised protein PF07075, DUF1343"/>
    <property type="match status" value="1"/>
</dbReference>
<dbReference type="GO" id="GO:0033922">
    <property type="term" value="F:peptidoglycan beta-N-acetylmuramidase activity"/>
    <property type="evidence" value="ECO:0007669"/>
    <property type="project" value="InterPro"/>
</dbReference>
<dbReference type="Pfam" id="PF07075">
    <property type="entry name" value="NamZ_N"/>
    <property type="match status" value="1"/>
</dbReference>
<feature type="domain" description="Peptidoglycan beta-N-acetylmuramidase NamZ C-terminal" evidence="3">
    <location>
        <begin position="268"/>
        <end position="411"/>
    </location>
</feature>
<reference evidence="4 5" key="1">
    <citation type="submission" date="2016-04" db="EMBL/GenBank/DDBJ databases">
        <authorList>
            <person name="Evans L.H."/>
            <person name="Alamgir A."/>
            <person name="Owens N."/>
            <person name="Weber N.D."/>
            <person name="Virtaneva K."/>
            <person name="Barbian K."/>
            <person name="Babar A."/>
            <person name="Rosenke K."/>
        </authorList>
    </citation>
    <scope>NUCLEOTIDE SEQUENCE [LARGE SCALE GENOMIC DNA]</scope>
    <source>
        <strain evidence="4 5">CCM 8644</strain>
    </source>
</reference>
<evidence type="ECO:0000313" key="4">
    <source>
        <dbReference type="EMBL" id="OAQ39897.1"/>
    </source>
</evidence>
<protein>
    <recommendedName>
        <fullName evidence="6">DUF1343 domain-containing protein</fullName>
    </recommendedName>
</protein>
<evidence type="ECO:0000259" key="3">
    <source>
        <dbReference type="Pfam" id="PF20732"/>
    </source>
</evidence>
<feature type="signal peptide" evidence="1">
    <location>
        <begin position="1"/>
        <end position="19"/>
    </location>
</feature>
<dbReference type="STRING" id="1826909.A5893_10045"/>
<keyword evidence="1" id="KW-0732">Signal</keyword>
<dbReference type="InterPro" id="IPR048503">
    <property type="entry name" value="NamZ_C"/>
</dbReference>
<feature type="chain" id="PRO_5008100456" description="DUF1343 domain-containing protein" evidence="1">
    <location>
        <begin position="20"/>
        <end position="412"/>
    </location>
</feature>
<proteinExistence type="predicted"/>
<keyword evidence="5" id="KW-1185">Reference proteome</keyword>
<dbReference type="PANTHER" id="PTHR42915">
    <property type="entry name" value="HYPOTHETICAL 460 KDA PROTEIN IN FEUA-SIGW INTERGENIC REGION [PRECURSOR]"/>
    <property type="match status" value="1"/>
</dbReference>
<evidence type="ECO:0000256" key="1">
    <source>
        <dbReference type="SAM" id="SignalP"/>
    </source>
</evidence>
<dbReference type="RefSeq" id="WP_068822514.1">
    <property type="nucleotide sequence ID" value="NZ_LWHJ01000027.1"/>
</dbReference>
<dbReference type="PIRSF" id="PIRSF016719">
    <property type="entry name" value="UCP016719"/>
    <property type="match status" value="1"/>
</dbReference>
<dbReference type="Pfam" id="PF20732">
    <property type="entry name" value="NamZ_C"/>
    <property type="match status" value="1"/>
</dbReference>
<dbReference type="PROSITE" id="PS51257">
    <property type="entry name" value="PROKAR_LIPOPROTEIN"/>
    <property type="match status" value="1"/>
</dbReference>
<dbReference type="InterPro" id="IPR048502">
    <property type="entry name" value="NamZ_N"/>
</dbReference>
<dbReference type="InterPro" id="IPR008302">
    <property type="entry name" value="NamZ"/>
</dbReference>
<evidence type="ECO:0000313" key="5">
    <source>
        <dbReference type="Proteomes" id="UP000078459"/>
    </source>
</evidence>
<dbReference type="OrthoDB" id="9801061at2"/>
<dbReference type="AlphaFoldDB" id="A0A179DFR8"/>